<keyword evidence="4" id="KW-0813">Transport</keyword>
<feature type="compositionally biased region" description="Acidic residues" evidence="15">
    <location>
        <begin position="92"/>
        <end position="105"/>
    </location>
</feature>
<keyword evidence="5 16" id="KW-0812">Transmembrane</keyword>
<keyword evidence="12" id="KW-0675">Receptor</keyword>
<feature type="region of interest" description="Disordered" evidence="15">
    <location>
        <begin position="48"/>
        <end position="163"/>
    </location>
</feature>
<sequence>MFQMPHVSGSSGRPWLKGSGTRPPDGGALSEPSCLWIPEGRLCQRCARLSPSASGDPPTPTPRPTAMAAAAAAGPGASLSPDELLPKGDAEKPEDELEEEDDDEVLSPAGRSGERGCRREAGVRAPRAEGCGRRRVEDSGEVRTEAPRGGGVSPRWGRGTLAPGDPCVLGSRGSCSCSAQTPPPPPQLDETLSERLWGLTEMFPERVRSAAGATFDLSLFVAQKMYRFSRAALWIGTTSFMILVLPVVFETEKLQMEQQQQLQQRQILLGPNTGLSGGMPGALPSLPGKI</sequence>
<comment type="function">
    <text evidence="14">Central receptor component of the translocase of the outer membrane of mitochondria (TOM complex) responsible for the recognition and translocation of cytosolically synthesized mitochondrial preproteins. Together with the peripheral receptor TOM20 functions as the transit peptide receptor and facilitates the movement of preproteins into the translocation pore. Required for the translocation across the mitochondrial outer membrane of cytochrome P450 monooxygenases.</text>
</comment>
<organism evidence="17 18">
    <name type="scientific">Sus scrofa</name>
    <name type="common">Pig</name>
    <dbReference type="NCBI Taxonomy" id="9823"/>
    <lineage>
        <taxon>Eukaryota</taxon>
        <taxon>Metazoa</taxon>
        <taxon>Chordata</taxon>
        <taxon>Craniata</taxon>
        <taxon>Vertebrata</taxon>
        <taxon>Euteleostomi</taxon>
        <taxon>Mammalia</taxon>
        <taxon>Eutheria</taxon>
        <taxon>Laurasiatheria</taxon>
        <taxon>Artiodactyla</taxon>
        <taxon>Suina</taxon>
        <taxon>Suidae</taxon>
        <taxon>Sus</taxon>
    </lineage>
</organism>
<proteinExistence type="inferred from homology"/>
<feature type="compositionally biased region" description="Low complexity" evidence="15">
    <location>
        <begin position="64"/>
        <end position="81"/>
    </location>
</feature>
<keyword evidence="6" id="KW-1000">Mitochondrion outer membrane</keyword>
<evidence type="ECO:0000256" key="5">
    <source>
        <dbReference type="ARBA" id="ARBA00022692"/>
    </source>
</evidence>
<dbReference type="PANTHER" id="PTHR12504">
    <property type="entry name" value="MITOCHONDRIAL IMPORT RECEPTOR SUBUNIT TOM22"/>
    <property type="match status" value="1"/>
</dbReference>
<reference evidence="17" key="1">
    <citation type="submission" date="2025-08" db="UniProtKB">
        <authorList>
            <consortium name="Ensembl"/>
        </authorList>
    </citation>
    <scope>IDENTIFICATION</scope>
</reference>
<keyword evidence="9" id="KW-0811">Translocation</keyword>
<dbReference type="Pfam" id="PF04281">
    <property type="entry name" value="Tom22"/>
    <property type="match status" value="1"/>
</dbReference>
<feature type="region of interest" description="Disordered" evidence="15">
    <location>
        <begin position="1"/>
        <end position="33"/>
    </location>
</feature>
<keyword evidence="10" id="KW-0496">Mitochondrion</keyword>
<evidence type="ECO:0000256" key="15">
    <source>
        <dbReference type="SAM" id="MobiDB-lite"/>
    </source>
</evidence>
<dbReference type="InterPro" id="IPR005683">
    <property type="entry name" value="Tom22"/>
</dbReference>
<comment type="subcellular location">
    <subcellularLocation>
        <location evidence="1">Mitochondrion outer membrane</location>
        <topology evidence="1">Single-pass membrane protein</topology>
    </subcellularLocation>
</comment>
<evidence type="ECO:0000256" key="1">
    <source>
        <dbReference type="ARBA" id="ARBA00004572"/>
    </source>
</evidence>
<evidence type="ECO:0000256" key="10">
    <source>
        <dbReference type="ARBA" id="ARBA00023128"/>
    </source>
</evidence>
<comment type="similarity">
    <text evidence="2">Belongs to the Tom22 family.</text>
</comment>
<evidence type="ECO:0000256" key="9">
    <source>
        <dbReference type="ARBA" id="ARBA00023010"/>
    </source>
</evidence>
<evidence type="ECO:0000256" key="12">
    <source>
        <dbReference type="ARBA" id="ARBA00023170"/>
    </source>
</evidence>
<protein>
    <recommendedName>
        <fullName evidence="3">Mitochondrial import receptor subunit TOM22 homolog</fullName>
    </recommendedName>
    <alternativeName>
        <fullName evidence="13">Translocase of outer membrane 22 kDa subunit homolog</fullName>
    </alternativeName>
</protein>
<evidence type="ECO:0000256" key="11">
    <source>
        <dbReference type="ARBA" id="ARBA00023136"/>
    </source>
</evidence>
<evidence type="ECO:0000313" key="17">
    <source>
        <dbReference type="Ensembl" id="ENSSSCP00035018955.1"/>
    </source>
</evidence>
<feature type="compositionally biased region" description="Basic and acidic residues" evidence="15">
    <location>
        <begin position="112"/>
        <end position="146"/>
    </location>
</feature>
<accession>A0A8D0ZM56</accession>
<dbReference type="Ensembl" id="ENSSSCT00035047373.1">
    <property type="protein sequence ID" value="ENSSSCP00035018955.1"/>
    <property type="gene ID" value="ENSSSCG00035035740.1"/>
</dbReference>
<dbReference type="Proteomes" id="UP000694720">
    <property type="component" value="Unplaced"/>
</dbReference>
<dbReference type="CDD" id="cd22884">
    <property type="entry name" value="TOM22"/>
    <property type="match status" value="1"/>
</dbReference>
<evidence type="ECO:0000256" key="16">
    <source>
        <dbReference type="SAM" id="Phobius"/>
    </source>
</evidence>
<evidence type="ECO:0000256" key="14">
    <source>
        <dbReference type="ARBA" id="ARBA00046217"/>
    </source>
</evidence>
<keyword evidence="7" id="KW-0653">Protein transport</keyword>
<feature type="transmembrane region" description="Helical" evidence="16">
    <location>
        <begin position="231"/>
        <end position="249"/>
    </location>
</feature>
<name>A0A8D0ZM56_PIG</name>
<dbReference type="GO" id="GO:0005741">
    <property type="term" value="C:mitochondrial outer membrane"/>
    <property type="evidence" value="ECO:0007669"/>
    <property type="project" value="UniProtKB-SubCell"/>
</dbReference>
<evidence type="ECO:0000256" key="13">
    <source>
        <dbReference type="ARBA" id="ARBA00031266"/>
    </source>
</evidence>
<dbReference type="GO" id="GO:0006886">
    <property type="term" value="P:intracellular protein transport"/>
    <property type="evidence" value="ECO:0007669"/>
    <property type="project" value="InterPro"/>
</dbReference>
<keyword evidence="8 16" id="KW-1133">Transmembrane helix</keyword>
<evidence type="ECO:0000256" key="2">
    <source>
        <dbReference type="ARBA" id="ARBA00009874"/>
    </source>
</evidence>
<evidence type="ECO:0000256" key="3">
    <source>
        <dbReference type="ARBA" id="ARBA00016229"/>
    </source>
</evidence>
<evidence type="ECO:0000256" key="6">
    <source>
        <dbReference type="ARBA" id="ARBA00022787"/>
    </source>
</evidence>
<evidence type="ECO:0000313" key="18">
    <source>
        <dbReference type="Proteomes" id="UP000694720"/>
    </source>
</evidence>
<keyword evidence="11 16" id="KW-0472">Membrane</keyword>
<dbReference type="AlphaFoldDB" id="A0A8D0ZM56"/>
<evidence type="ECO:0000256" key="8">
    <source>
        <dbReference type="ARBA" id="ARBA00022989"/>
    </source>
</evidence>
<gene>
    <name evidence="17" type="primary">TOMM22</name>
</gene>
<evidence type="ECO:0000256" key="4">
    <source>
        <dbReference type="ARBA" id="ARBA00022448"/>
    </source>
</evidence>
<evidence type="ECO:0000256" key="7">
    <source>
        <dbReference type="ARBA" id="ARBA00022927"/>
    </source>
</evidence>
<dbReference type="PANTHER" id="PTHR12504:SF0">
    <property type="entry name" value="MITOCHONDRIAL IMPORT RECEPTOR SUBUNIT TOM22 HOMOLOG"/>
    <property type="match status" value="1"/>
</dbReference>